<dbReference type="InterPro" id="IPR016140">
    <property type="entry name" value="Bifunc_inhib/LTP/seed_store"/>
</dbReference>
<dbReference type="Proteomes" id="UP000325577">
    <property type="component" value="Linkage Group LG13"/>
</dbReference>
<dbReference type="CDD" id="cd01960">
    <property type="entry name" value="nsLTP1"/>
    <property type="match status" value="1"/>
</dbReference>
<dbReference type="Pfam" id="PF00234">
    <property type="entry name" value="Tryp_alpha_amyl"/>
    <property type="match status" value="1"/>
</dbReference>
<keyword evidence="8" id="KW-1185">Reference proteome</keyword>
<feature type="domain" description="Bifunctional inhibitor/plant lipid transfer protein/seed storage helical" evidence="6">
    <location>
        <begin position="28"/>
        <end position="113"/>
    </location>
</feature>
<evidence type="ECO:0000256" key="3">
    <source>
        <dbReference type="ARBA" id="ARBA00023121"/>
    </source>
</evidence>
<evidence type="ECO:0000256" key="1">
    <source>
        <dbReference type="ARBA" id="ARBA00009748"/>
    </source>
</evidence>
<evidence type="ECO:0000313" key="7">
    <source>
        <dbReference type="EMBL" id="KAA8541173.1"/>
    </source>
</evidence>
<dbReference type="PRINTS" id="PR00382">
    <property type="entry name" value="LIPIDTRNSFER"/>
</dbReference>
<evidence type="ECO:0000256" key="4">
    <source>
        <dbReference type="RuleBase" id="RU000628"/>
    </source>
</evidence>
<dbReference type="AlphaFoldDB" id="A0A5J5BDL5"/>
<evidence type="ECO:0000313" key="8">
    <source>
        <dbReference type="Proteomes" id="UP000325577"/>
    </source>
</evidence>
<sequence>MKNLLFSVFLLSLLFFFCAHVSDATVPCSTVDMKAASCVTFATGKDAKPSAACCSGLQQLAQSVKSVDDKKAICRCLKAGVKNFAGVQDKLLSQIPSACKIKVGFPISISINCETIH</sequence>
<name>A0A5J5BDL5_9ASTE</name>
<dbReference type="Gene3D" id="1.10.110.10">
    <property type="entry name" value="Plant lipid-transfer and hydrophobic proteins"/>
    <property type="match status" value="1"/>
</dbReference>
<keyword evidence="5" id="KW-0732">Signal</keyword>
<protein>
    <recommendedName>
        <fullName evidence="4">Non-specific lipid-transfer protein</fullName>
    </recommendedName>
</protein>
<dbReference type="InterPro" id="IPR036312">
    <property type="entry name" value="Bifun_inhib/LTP/seed_sf"/>
</dbReference>
<organism evidence="7 8">
    <name type="scientific">Nyssa sinensis</name>
    <dbReference type="NCBI Taxonomy" id="561372"/>
    <lineage>
        <taxon>Eukaryota</taxon>
        <taxon>Viridiplantae</taxon>
        <taxon>Streptophyta</taxon>
        <taxon>Embryophyta</taxon>
        <taxon>Tracheophyta</taxon>
        <taxon>Spermatophyta</taxon>
        <taxon>Magnoliopsida</taxon>
        <taxon>eudicotyledons</taxon>
        <taxon>Gunneridae</taxon>
        <taxon>Pentapetalae</taxon>
        <taxon>asterids</taxon>
        <taxon>Cornales</taxon>
        <taxon>Nyssaceae</taxon>
        <taxon>Nyssa</taxon>
    </lineage>
</organism>
<dbReference type="GO" id="GO:0008289">
    <property type="term" value="F:lipid binding"/>
    <property type="evidence" value="ECO:0007669"/>
    <property type="project" value="UniProtKB-KW"/>
</dbReference>
<accession>A0A5J5BDL5</accession>
<dbReference type="PROSITE" id="PS00597">
    <property type="entry name" value="PLANT_LTP"/>
    <property type="match status" value="1"/>
</dbReference>
<dbReference type="SUPFAM" id="SSF47699">
    <property type="entry name" value="Bifunctional inhibitor/lipid-transfer protein/seed storage 2S albumin"/>
    <property type="match status" value="1"/>
</dbReference>
<dbReference type="OrthoDB" id="1917968at2759"/>
<evidence type="ECO:0000259" key="6">
    <source>
        <dbReference type="SMART" id="SM00499"/>
    </source>
</evidence>
<dbReference type="PANTHER" id="PTHR33076">
    <property type="entry name" value="NON-SPECIFIC LIPID-TRANSFER PROTEIN 2-RELATED"/>
    <property type="match status" value="1"/>
</dbReference>
<dbReference type="EMBL" id="CM018036">
    <property type="protein sequence ID" value="KAA8541173.1"/>
    <property type="molecule type" value="Genomic_DNA"/>
</dbReference>
<feature type="chain" id="PRO_5023922566" description="Non-specific lipid-transfer protein" evidence="5">
    <location>
        <begin position="25"/>
        <end position="117"/>
    </location>
</feature>
<keyword evidence="2 4" id="KW-0813">Transport</keyword>
<proteinExistence type="inferred from homology"/>
<feature type="signal peptide" evidence="5">
    <location>
        <begin position="1"/>
        <end position="24"/>
    </location>
</feature>
<comment type="function">
    <text evidence="4">Plant non-specific lipid-transfer proteins transfer phospholipids as well as galactolipids across membranes. May play a role in wax or cutin deposition in the cell walls of expanding epidermal cells and certain secretory tissues.</text>
</comment>
<keyword evidence="3 4" id="KW-0446">Lipid-binding</keyword>
<evidence type="ECO:0000256" key="5">
    <source>
        <dbReference type="SAM" id="SignalP"/>
    </source>
</evidence>
<comment type="similarity">
    <text evidence="1 4">Belongs to the plant LTP family.</text>
</comment>
<reference evidence="7 8" key="1">
    <citation type="submission" date="2019-09" db="EMBL/GenBank/DDBJ databases">
        <title>A chromosome-level genome assembly of the Chinese tupelo Nyssa sinensis.</title>
        <authorList>
            <person name="Yang X."/>
            <person name="Kang M."/>
            <person name="Yang Y."/>
            <person name="Xiong H."/>
            <person name="Wang M."/>
            <person name="Zhang Z."/>
            <person name="Wang Z."/>
            <person name="Wu H."/>
            <person name="Ma T."/>
            <person name="Liu J."/>
            <person name="Xi Z."/>
        </authorList>
    </citation>
    <scope>NUCLEOTIDE SEQUENCE [LARGE SCALE GENOMIC DNA]</scope>
    <source>
        <strain evidence="7">J267</strain>
        <tissue evidence="7">Leaf</tissue>
    </source>
</reference>
<dbReference type="InterPro" id="IPR000528">
    <property type="entry name" value="Plant_nsLTP"/>
</dbReference>
<gene>
    <name evidence="7" type="ORF">F0562_025220</name>
</gene>
<dbReference type="GO" id="GO:0006869">
    <property type="term" value="P:lipid transport"/>
    <property type="evidence" value="ECO:0007669"/>
    <property type="project" value="InterPro"/>
</dbReference>
<evidence type="ECO:0000256" key="2">
    <source>
        <dbReference type="ARBA" id="ARBA00022448"/>
    </source>
</evidence>
<dbReference type="SMART" id="SM00499">
    <property type="entry name" value="AAI"/>
    <property type="match status" value="1"/>
</dbReference>